<dbReference type="OrthoDB" id="10056424at2759"/>
<proteinExistence type="predicted"/>
<evidence type="ECO:0000313" key="2">
    <source>
        <dbReference type="Proteomes" id="UP000886998"/>
    </source>
</evidence>
<reference evidence="1" key="1">
    <citation type="submission" date="2020-08" db="EMBL/GenBank/DDBJ databases">
        <title>Multicomponent nature underlies the extraordinary mechanical properties of spider dragline silk.</title>
        <authorList>
            <person name="Kono N."/>
            <person name="Nakamura H."/>
            <person name="Mori M."/>
            <person name="Yoshida Y."/>
            <person name="Ohtoshi R."/>
            <person name="Malay A.D."/>
            <person name="Moran D.A.P."/>
            <person name="Tomita M."/>
            <person name="Numata K."/>
            <person name="Arakawa K."/>
        </authorList>
    </citation>
    <scope>NUCLEOTIDE SEQUENCE</scope>
</reference>
<organism evidence="1 2">
    <name type="scientific">Trichonephila inaurata madagascariensis</name>
    <dbReference type="NCBI Taxonomy" id="2747483"/>
    <lineage>
        <taxon>Eukaryota</taxon>
        <taxon>Metazoa</taxon>
        <taxon>Ecdysozoa</taxon>
        <taxon>Arthropoda</taxon>
        <taxon>Chelicerata</taxon>
        <taxon>Arachnida</taxon>
        <taxon>Araneae</taxon>
        <taxon>Araneomorphae</taxon>
        <taxon>Entelegynae</taxon>
        <taxon>Araneoidea</taxon>
        <taxon>Nephilidae</taxon>
        <taxon>Trichonephila</taxon>
        <taxon>Trichonephila inaurata</taxon>
    </lineage>
</organism>
<accession>A0A8X6Y939</accession>
<dbReference type="Gene3D" id="2.40.70.10">
    <property type="entry name" value="Acid Proteases"/>
    <property type="match status" value="1"/>
</dbReference>
<dbReference type="AlphaFoldDB" id="A0A8X6Y939"/>
<evidence type="ECO:0000313" key="1">
    <source>
        <dbReference type="EMBL" id="GFY66482.1"/>
    </source>
</evidence>
<name>A0A8X6Y939_9ARAC</name>
<dbReference type="EMBL" id="BMAV01016061">
    <property type="protein sequence ID" value="GFY66482.1"/>
    <property type="molecule type" value="Genomic_DNA"/>
</dbReference>
<dbReference type="Proteomes" id="UP000886998">
    <property type="component" value="Unassembled WGS sequence"/>
</dbReference>
<dbReference type="InterPro" id="IPR021109">
    <property type="entry name" value="Peptidase_aspartic_dom_sf"/>
</dbReference>
<sequence length="78" mass="8810">MFSEHNPILRTACGKVVEAIGRCMLRVNLNGVMETFEFLVFQQCSHDLILGWDFFKATDDIIDCESGELQNGEVSPNE</sequence>
<gene>
    <name evidence="1" type="primary">AVEN_231595_1</name>
    <name evidence="1" type="ORF">TNIN_108891</name>
</gene>
<protein>
    <submittedName>
        <fullName evidence="1">Uncharacterized protein</fullName>
    </submittedName>
</protein>
<comment type="caution">
    <text evidence="1">The sequence shown here is derived from an EMBL/GenBank/DDBJ whole genome shotgun (WGS) entry which is preliminary data.</text>
</comment>
<keyword evidence="2" id="KW-1185">Reference proteome</keyword>